<evidence type="ECO:0000313" key="1">
    <source>
        <dbReference type="EMBL" id="GAA4537199.1"/>
    </source>
</evidence>
<name>A0ABP8RF36_9PSEU</name>
<gene>
    <name evidence="1" type="ORF">GCM10023175_05400</name>
</gene>
<organism evidence="1 2">
    <name type="scientific">Pseudonocardia xishanensis</name>
    <dbReference type="NCBI Taxonomy" id="630995"/>
    <lineage>
        <taxon>Bacteria</taxon>
        <taxon>Bacillati</taxon>
        <taxon>Actinomycetota</taxon>
        <taxon>Actinomycetes</taxon>
        <taxon>Pseudonocardiales</taxon>
        <taxon>Pseudonocardiaceae</taxon>
        <taxon>Pseudonocardia</taxon>
    </lineage>
</organism>
<proteinExistence type="predicted"/>
<dbReference type="EMBL" id="BAABGT010000009">
    <property type="protein sequence ID" value="GAA4537199.1"/>
    <property type="molecule type" value="Genomic_DNA"/>
</dbReference>
<dbReference type="Proteomes" id="UP001501598">
    <property type="component" value="Unassembled WGS sequence"/>
</dbReference>
<sequence length="69" mass="7909">MQTEKWEYTLVDTVISAYKATGNQVGEWLGTLNAMGDDGWEMVSDTIIYGKGRNGRQWPILLFKRRKPS</sequence>
<comment type="caution">
    <text evidence="1">The sequence shown here is derived from an EMBL/GenBank/DDBJ whole genome shotgun (WGS) entry which is preliminary data.</text>
</comment>
<protein>
    <recommendedName>
        <fullName evidence="3">DUF4177 domain-containing protein</fullName>
    </recommendedName>
</protein>
<dbReference type="RefSeq" id="WP_345412282.1">
    <property type="nucleotide sequence ID" value="NZ_BAABGT010000009.1"/>
</dbReference>
<accession>A0ABP8RF36</accession>
<keyword evidence="2" id="KW-1185">Reference proteome</keyword>
<evidence type="ECO:0008006" key="3">
    <source>
        <dbReference type="Google" id="ProtNLM"/>
    </source>
</evidence>
<reference evidence="2" key="1">
    <citation type="journal article" date="2019" name="Int. J. Syst. Evol. Microbiol.">
        <title>The Global Catalogue of Microorganisms (GCM) 10K type strain sequencing project: providing services to taxonomists for standard genome sequencing and annotation.</title>
        <authorList>
            <consortium name="The Broad Institute Genomics Platform"/>
            <consortium name="The Broad Institute Genome Sequencing Center for Infectious Disease"/>
            <person name="Wu L."/>
            <person name="Ma J."/>
        </authorList>
    </citation>
    <scope>NUCLEOTIDE SEQUENCE [LARGE SCALE GENOMIC DNA]</scope>
    <source>
        <strain evidence="2">JCM 17906</strain>
    </source>
</reference>
<evidence type="ECO:0000313" key="2">
    <source>
        <dbReference type="Proteomes" id="UP001501598"/>
    </source>
</evidence>